<evidence type="ECO:0000256" key="2">
    <source>
        <dbReference type="ARBA" id="ARBA00005679"/>
    </source>
</evidence>
<comment type="subcellular location">
    <subcellularLocation>
        <location evidence="1">Secreted</location>
    </subcellularLocation>
</comment>
<dbReference type="PANTHER" id="PTHR13234:SF8">
    <property type="entry name" value="GAMMA-INTERFERON-INDUCIBLE LYSOSOMAL THIOL REDUCTASE"/>
    <property type="match status" value="1"/>
</dbReference>
<reference evidence="6" key="1">
    <citation type="submission" date="2020-11" db="EMBL/GenBank/DDBJ databases">
        <authorList>
            <person name="Tran Van P."/>
        </authorList>
    </citation>
    <scope>NUCLEOTIDE SEQUENCE</scope>
</reference>
<comment type="similarity">
    <text evidence="2">Belongs to the GILT family.</text>
</comment>
<evidence type="ECO:0000256" key="4">
    <source>
        <dbReference type="ARBA" id="ARBA00022729"/>
    </source>
</evidence>
<accession>A0A7R9F1P2</accession>
<protein>
    <recommendedName>
        <fullName evidence="7">Gamma-interferon-inducible lysosomal thiol reductase</fullName>
    </recommendedName>
</protein>
<dbReference type="InterPro" id="IPR004911">
    <property type="entry name" value="Interferon-induced_GILT"/>
</dbReference>
<sequence>MLCRFVHCDLDSSGPGFISSLRRTVPGFQDQVNVTVFYESLCPDSIRFITHQLYPTWTQLTSEYLAVDFVPYGKAQQTLSADGQWSFTCQHGPNECVGNIVQACALRNLRDQPDQQMEFINCVMGSEDPSTGGQECGRSLNISYSQISACTHSREGPQLLSGLGNRTHDFQPLITFVPTVVFNSVYNVDDQTDSLTNFKSVVCRHLTGIKPISCDN</sequence>
<evidence type="ECO:0000313" key="6">
    <source>
        <dbReference type="EMBL" id="CAD7445401.1"/>
    </source>
</evidence>
<dbReference type="GO" id="GO:0005576">
    <property type="term" value="C:extracellular region"/>
    <property type="evidence" value="ECO:0007669"/>
    <property type="project" value="UniProtKB-SubCell"/>
</dbReference>
<dbReference type="GO" id="GO:0016671">
    <property type="term" value="F:oxidoreductase activity, acting on a sulfur group of donors, disulfide as acceptor"/>
    <property type="evidence" value="ECO:0007669"/>
    <property type="project" value="InterPro"/>
</dbReference>
<name>A0A7R9F1P2_9NEOP</name>
<dbReference type="EMBL" id="OD567248">
    <property type="protein sequence ID" value="CAD7445401.1"/>
    <property type="molecule type" value="Genomic_DNA"/>
</dbReference>
<organism evidence="6">
    <name type="scientific">Timema bartmani</name>
    <dbReference type="NCBI Taxonomy" id="61472"/>
    <lineage>
        <taxon>Eukaryota</taxon>
        <taxon>Metazoa</taxon>
        <taxon>Ecdysozoa</taxon>
        <taxon>Arthropoda</taxon>
        <taxon>Hexapoda</taxon>
        <taxon>Insecta</taxon>
        <taxon>Pterygota</taxon>
        <taxon>Neoptera</taxon>
        <taxon>Polyneoptera</taxon>
        <taxon>Phasmatodea</taxon>
        <taxon>Timematodea</taxon>
        <taxon>Timematoidea</taxon>
        <taxon>Timematidae</taxon>
        <taxon>Timema</taxon>
    </lineage>
</organism>
<evidence type="ECO:0008006" key="7">
    <source>
        <dbReference type="Google" id="ProtNLM"/>
    </source>
</evidence>
<keyword evidence="5" id="KW-0325">Glycoprotein</keyword>
<evidence type="ECO:0000256" key="1">
    <source>
        <dbReference type="ARBA" id="ARBA00004613"/>
    </source>
</evidence>
<dbReference type="PANTHER" id="PTHR13234">
    <property type="entry name" value="GAMMA-INTERFERON INDUCIBLE LYSOSOMAL THIOL REDUCTASE GILT"/>
    <property type="match status" value="1"/>
</dbReference>
<proteinExistence type="inferred from homology"/>
<dbReference type="AlphaFoldDB" id="A0A7R9F1P2"/>
<keyword evidence="4" id="KW-0732">Signal</keyword>
<keyword evidence="3" id="KW-0964">Secreted</keyword>
<evidence type="ECO:0000256" key="5">
    <source>
        <dbReference type="ARBA" id="ARBA00023180"/>
    </source>
</evidence>
<gene>
    <name evidence="6" type="ORF">TBIB3V08_LOCUS7753</name>
</gene>
<dbReference type="Pfam" id="PF03227">
    <property type="entry name" value="GILT"/>
    <property type="match status" value="1"/>
</dbReference>
<evidence type="ECO:0000256" key="3">
    <source>
        <dbReference type="ARBA" id="ARBA00022525"/>
    </source>
</evidence>